<comment type="similarity">
    <text evidence="3 20">Belongs to the PMP-22/EMP/MP20 family. CACNG subfamily.</text>
</comment>
<dbReference type="Pfam" id="PF13903">
    <property type="entry name" value="Claudin_2"/>
    <property type="match status" value="1"/>
</dbReference>
<keyword evidence="10 20" id="KW-0106">Calcium</keyword>
<keyword evidence="12 20" id="KW-1133">Transmembrane helix</keyword>
<keyword evidence="17 20" id="KW-0407">Ion channel</keyword>
<feature type="transmembrane region" description="Helical" evidence="20">
    <location>
        <begin position="149"/>
        <end position="175"/>
    </location>
</feature>
<sequence>MWSNYFMQEEDSGGVRGVACGTRGGARGGVKRGGRGGAWSDSQEGKVKLAFFVAIVGVTLTMLAVGTEFWVELSPPKSLYNNHTCPAAHFGLWKKCFKLLWVSDIDPERESCGPAELPGEVNCTYFKFFTTGENAVIFQKTTKKGKQKYLSIAAAVLCLLSITMMILGSMCITMALSKGVEFLLKPASFFFILAGVLVLISLEVFRQSVYALLSSDHTVPLHHEFSWSVACAGVAGAVLIFGGVCFIILSLPTSPWEKCLNKDGPES</sequence>
<keyword evidence="9 20" id="KW-0812">Transmembrane</keyword>
<evidence type="ECO:0000256" key="14">
    <source>
        <dbReference type="ARBA" id="ARBA00023136"/>
    </source>
</evidence>
<dbReference type="PANTHER" id="PTHR15025:SF6">
    <property type="entry name" value="VOLTAGE-DEPENDENT CALCIUM CHANNEL GAMMA-6 SUBUNIT"/>
    <property type="match status" value="1"/>
</dbReference>
<feature type="transmembrane region" description="Helical" evidence="20">
    <location>
        <begin position="225"/>
        <end position="251"/>
    </location>
</feature>
<evidence type="ECO:0000256" key="2">
    <source>
        <dbReference type="ARBA" id="ARBA00004415"/>
    </source>
</evidence>
<evidence type="ECO:0000256" key="19">
    <source>
        <dbReference type="ARBA" id="ARBA00046683"/>
    </source>
</evidence>
<evidence type="ECO:0000256" key="6">
    <source>
        <dbReference type="ARBA" id="ARBA00022475"/>
    </source>
</evidence>
<dbReference type="EMBL" id="JAHFZB010000043">
    <property type="protein sequence ID" value="KAK6468661.1"/>
    <property type="molecule type" value="Genomic_DNA"/>
</dbReference>
<evidence type="ECO:0000256" key="9">
    <source>
        <dbReference type="ARBA" id="ARBA00022692"/>
    </source>
</evidence>
<evidence type="ECO:0000256" key="17">
    <source>
        <dbReference type="ARBA" id="ARBA00023303"/>
    </source>
</evidence>
<keyword evidence="6" id="KW-1003">Cell membrane</keyword>
<reference evidence="21 22" key="1">
    <citation type="submission" date="2021-05" db="EMBL/GenBank/DDBJ databases">
        <authorList>
            <person name="Zahm M."/>
            <person name="Klopp C."/>
            <person name="Cabau C."/>
            <person name="Kuhl H."/>
            <person name="Suciu R."/>
            <person name="Ciorpac M."/>
            <person name="Holostenco D."/>
            <person name="Gessner J."/>
            <person name="Wuertz S."/>
            <person name="Hohne C."/>
            <person name="Stock M."/>
            <person name="Gislard M."/>
            <person name="Lluch J."/>
            <person name="Milhes M."/>
            <person name="Lampietro C."/>
            <person name="Lopez Roques C."/>
            <person name="Donnadieu C."/>
            <person name="Du K."/>
            <person name="Schartl M."/>
            <person name="Guiguen Y."/>
        </authorList>
    </citation>
    <scope>NUCLEOTIDE SEQUENCE [LARGE SCALE GENOMIC DNA]</scope>
    <source>
        <strain evidence="21">Hh-F2</strain>
        <tissue evidence="21">Blood</tissue>
    </source>
</reference>
<dbReference type="PRINTS" id="PR01792">
    <property type="entry name" value="VDCCGAMMA"/>
</dbReference>
<evidence type="ECO:0000256" key="15">
    <source>
        <dbReference type="ARBA" id="ARBA00023157"/>
    </source>
</evidence>
<comment type="subcellular location">
    <subcellularLocation>
        <location evidence="2">Cell membrane</location>
        <location evidence="2">Sarcolemma</location>
        <topology evidence="2">Multi-pass membrane protein</topology>
    </subcellularLocation>
    <subcellularLocation>
        <location evidence="20">Membrane</location>
        <topology evidence="20">Multi-pass membrane protein</topology>
    </subcellularLocation>
</comment>
<evidence type="ECO:0000313" key="21">
    <source>
        <dbReference type="EMBL" id="KAK6468661.1"/>
    </source>
</evidence>
<evidence type="ECO:0000313" key="22">
    <source>
        <dbReference type="Proteomes" id="UP001369086"/>
    </source>
</evidence>
<keyword evidence="13 20" id="KW-0406">Ion transport</keyword>
<evidence type="ECO:0000256" key="20">
    <source>
        <dbReference type="RuleBase" id="RU363085"/>
    </source>
</evidence>
<feature type="transmembrane region" description="Helical" evidence="20">
    <location>
        <begin position="187"/>
        <end position="205"/>
    </location>
</feature>
<evidence type="ECO:0000256" key="18">
    <source>
        <dbReference type="ARBA" id="ARBA00029680"/>
    </source>
</evidence>
<keyword evidence="14 20" id="KW-0472">Membrane</keyword>
<evidence type="ECO:0000256" key="8">
    <source>
        <dbReference type="ARBA" id="ARBA00022673"/>
    </source>
</evidence>
<accession>A0ABR0Y868</accession>
<evidence type="ECO:0000256" key="13">
    <source>
        <dbReference type="ARBA" id="ARBA00023065"/>
    </source>
</evidence>
<protein>
    <recommendedName>
        <fullName evidence="4 20">Voltage-dependent calcium channel gamma-1 subunit</fullName>
    </recommendedName>
    <alternativeName>
        <fullName evidence="18 20">Dihydropyridine-sensitive L-type, skeletal muscle calcium channel subunit gamma</fullName>
    </alternativeName>
</protein>
<gene>
    <name evidence="21" type="ORF">HHUSO_G33468</name>
</gene>
<dbReference type="Proteomes" id="UP001369086">
    <property type="component" value="Unassembled WGS sequence"/>
</dbReference>
<keyword evidence="7 20" id="KW-0109">Calcium transport</keyword>
<keyword evidence="8 20" id="KW-0107">Calcium channel</keyword>
<dbReference type="InterPro" id="IPR008368">
    <property type="entry name" value="VDCC_gsu"/>
</dbReference>
<dbReference type="PANTHER" id="PTHR15025">
    <property type="entry name" value="VOLTAGE-DEPENDENT CALCIUM CHANNEL GAMMA-1 SUBUNIT-RELATED"/>
    <property type="match status" value="1"/>
</dbReference>
<keyword evidence="11 20" id="KW-0851">Voltage-gated channel</keyword>
<keyword evidence="5 20" id="KW-0813">Transport</keyword>
<evidence type="ECO:0000256" key="3">
    <source>
        <dbReference type="ARBA" id="ARBA00007111"/>
    </source>
</evidence>
<dbReference type="Gene3D" id="1.20.140.150">
    <property type="match status" value="1"/>
</dbReference>
<evidence type="ECO:0000256" key="10">
    <source>
        <dbReference type="ARBA" id="ARBA00022837"/>
    </source>
</evidence>
<evidence type="ECO:0000256" key="12">
    <source>
        <dbReference type="ARBA" id="ARBA00022989"/>
    </source>
</evidence>
<dbReference type="InterPro" id="IPR004031">
    <property type="entry name" value="PMP22/EMP/MP20/Claudin"/>
</dbReference>
<evidence type="ECO:0000256" key="16">
    <source>
        <dbReference type="ARBA" id="ARBA00023180"/>
    </source>
</evidence>
<evidence type="ECO:0000256" key="11">
    <source>
        <dbReference type="ARBA" id="ARBA00022882"/>
    </source>
</evidence>
<evidence type="ECO:0000256" key="1">
    <source>
        <dbReference type="ARBA" id="ARBA00003367"/>
    </source>
</evidence>
<comment type="caution">
    <text evidence="21">The sequence shown here is derived from an EMBL/GenBank/DDBJ whole genome shotgun (WGS) entry which is preliminary data.</text>
</comment>
<comment type="function">
    <text evidence="1 20">Regulatory subunit of the voltage-gated calcium channel that gives rise to L-type calcium currents in skeletal muscle. Regulates channel inactivation kinetics.</text>
</comment>
<evidence type="ECO:0000256" key="5">
    <source>
        <dbReference type="ARBA" id="ARBA00022448"/>
    </source>
</evidence>
<dbReference type="PRINTS" id="PR01601">
    <property type="entry name" value="VDCCGAMMA1"/>
</dbReference>
<evidence type="ECO:0000256" key="4">
    <source>
        <dbReference type="ARBA" id="ARBA00019950"/>
    </source>
</evidence>
<keyword evidence="15" id="KW-1015">Disulfide bond</keyword>
<comment type="subunit">
    <text evidence="19 20">Component of a calcium channel complex consisting of a pore-forming alpha subunit (CACNA1S) and the ancillary subunits CACNB1 or CACNB2, CACNG1 and CACNA2D1. The channel complex contains alpha, beta, gamma and delta subunits in a 1:1:1:1 ratio, i.e. it contains either CACNB1 or CACNB2.</text>
</comment>
<evidence type="ECO:0000256" key="7">
    <source>
        <dbReference type="ARBA" id="ARBA00022568"/>
    </source>
</evidence>
<dbReference type="InterPro" id="IPR005421">
    <property type="entry name" value="VDCC_g1su"/>
</dbReference>
<name>A0ABR0Y868_HUSHU</name>
<keyword evidence="16" id="KW-0325">Glycoprotein</keyword>
<organism evidence="21 22">
    <name type="scientific">Huso huso</name>
    <name type="common">Beluga</name>
    <name type="synonym">Acipenser huso</name>
    <dbReference type="NCBI Taxonomy" id="61971"/>
    <lineage>
        <taxon>Eukaryota</taxon>
        <taxon>Metazoa</taxon>
        <taxon>Chordata</taxon>
        <taxon>Craniata</taxon>
        <taxon>Vertebrata</taxon>
        <taxon>Euteleostomi</taxon>
        <taxon>Actinopterygii</taxon>
        <taxon>Chondrostei</taxon>
        <taxon>Acipenseriformes</taxon>
        <taxon>Acipenseridae</taxon>
        <taxon>Huso</taxon>
    </lineage>
</organism>
<feature type="transmembrane region" description="Helical" evidence="20">
    <location>
        <begin position="49"/>
        <end position="71"/>
    </location>
</feature>
<proteinExistence type="inferred from homology"/>
<keyword evidence="22" id="KW-1185">Reference proteome</keyword>